<dbReference type="InterPro" id="IPR004408">
    <property type="entry name" value="Biotin_CoA_COase_ligase"/>
</dbReference>
<protein>
    <recommendedName>
        <fullName evidence="3">biotin--[biotin carboxyl-carrier protein] ligase</fullName>
        <ecNumber evidence="3">6.3.4.15</ecNumber>
    </recommendedName>
</protein>
<dbReference type="Gene3D" id="3.30.930.10">
    <property type="entry name" value="Bira Bifunctional Protein, Domain 2"/>
    <property type="match status" value="1"/>
</dbReference>
<proteinExistence type="predicted"/>
<evidence type="ECO:0000256" key="1">
    <source>
        <dbReference type="ARBA" id="ARBA00022598"/>
    </source>
</evidence>
<dbReference type="InterPro" id="IPR004143">
    <property type="entry name" value="BPL_LPL_catalytic"/>
</dbReference>
<reference evidence="6" key="1">
    <citation type="submission" date="2017-09" db="EMBL/GenBank/DDBJ databases">
        <title>Depth-based differentiation of microbial function through sediment-hosted aquifers and enrichment of novel symbionts in the deep terrestrial subsurface.</title>
        <authorList>
            <person name="Probst A.J."/>
            <person name="Ladd B."/>
            <person name="Jarett J.K."/>
            <person name="Geller-Mcgrath D.E."/>
            <person name="Sieber C.M.K."/>
            <person name="Emerson J.B."/>
            <person name="Anantharaman K."/>
            <person name="Thomas B.C."/>
            <person name="Malmstrom R."/>
            <person name="Stieglmeier M."/>
            <person name="Klingl A."/>
            <person name="Woyke T."/>
            <person name="Ryan C.M."/>
            <person name="Banfield J.F."/>
        </authorList>
    </citation>
    <scope>NUCLEOTIDE SEQUENCE [LARGE SCALE GENOMIC DNA]</scope>
</reference>
<dbReference type="Pfam" id="PF03099">
    <property type="entry name" value="BPL_LplA_LipB"/>
    <property type="match status" value="1"/>
</dbReference>
<dbReference type="PROSITE" id="PS51733">
    <property type="entry name" value="BPL_LPL_CATALYTIC"/>
    <property type="match status" value="1"/>
</dbReference>
<dbReference type="PANTHER" id="PTHR12835">
    <property type="entry name" value="BIOTIN PROTEIN LIGASE"/>
    <property type="match status" value="1"/>
</dbReference>
<organism evidence="5 6">
    <name type="scientific">Candidatus Desantisbacteria bacterium CG_4_10_14_0_8_um_filter_48_22</name>
    <dbReference type="NCBI Taxonomy" id="1974543"/>
    <lineage>
        <taxon>Bacteria</taxon>
        <taxon>Candidatus Desantisiibacteriota</taxon>
    </lineage>
</organism>
<dbReference type="InterPro" id="IPR045864">
    <property type="entry name" value="aa-tRNA-synth_II/BPL/LPL"/>
</dbReference>
<dbReference type="InterPro" id="IPR003142">
    <property type="entry name" value="BPL_C"/>
</dbReference>
<dbReference type="EMBL" id="PFMR01000260">
    <property type="protein sequence ID" value="PIZ15491.1"/>
    <property type="molecule type" value="Genomic_DNA"/>
</dbReference>
<dbReference type="SUPFAM" id="SSF55681">
    <property type="entry name" value="Class II aaRS and biotin synthetases"/>
    <property type="match status" value="1"/>
</dbReference>
<dbReference type="NCBIfam" id="TIGR00121">
    <property type="entry name" value="birA_ligase"/>
    <property type="match status" value="1"/>
</dbReference>
<name>A0A2M7S7I6_9BACT</name>
<evidence type="ECO:0000313" key="5">
    <source>
        <dbReference type="EMBL" id="PIZ15491.1"/>
    </source>
</evidence>
<sequence>MINLDVSWVKNINCFQELPSTQDLALQLAKEGAEEGTLVVSEAQNSGRGRRGNSWFSPKGGLWFSFVLRPAAGIEGSVAAFNLGIGLSVIRAVKKIAGIGALIKWPNDILCGGKKLGGIIADAGTGKEGPAYVVAGIGINTNVPADAFPPQIRDTAVSLQGLGRSVDNLELMGRILEETGRMYRVFTRDGFSPILAEVKKSCYTIGKKIRVFGAGNYGTVTGRAVDISRKGGLVLKTDAGEVIEIFSGNVEMI</sequence>
<dbReference type="GO" id="GO:0005737">
    <property type="term" value="C:cytoplasm"/>
    <property type="evidence" value="ECO:0007669"/>
    <property type="project" value="TreeGrafter"/>
</dbReference>
<dbReference type="PANTHER" id="PTHR12835:SF5">
    <property type="entry name" value="BIOTIN--PROTEIN LIGASE"/>
    <property type="match status" value="1"/>
</dbReference>
<accession>A0A2M7S7I6</accession>
<evidence type="ECO:0000313" key="6">
    <source>
        <dbReference type="Proteomes" id="UP000229307"/>
    </source>
</evidence>
<dbReference type="CDD" id="cd16442">
    <property type="entry name" value="BPL"/>
    <property type="match status" value="1"/>
</dbReference>
<keyword evidence="2" id="KW-0092">Biotin</keyword>
<dbReference type="EC" id="6.3.4.15" evidence="3"/>
<feature type="domain" description="BPL/LPL catalytic" evidence="4">
    <location>
        <begin position="7"/>
        <end position="187"/>
    </location>
</feature>
<gene>
    <name evidence="5" type="ORF">COY52_09595</name>
</gene>
<dbReference type="Gene3D" id="2.30.30.100">
    <property type="match status" value="1"/>
</dbReference>
<dbReference type="Proteomes" id="UP000229307">
    <property type="component" value="Unassembled WGS sequence"/>
</dbReference>
<evidence type="ECO:0000256" key="3">
    <source>
        <dbReference type="ARBA" id="ARBA00024227"/>
    </source>
</evidence>
<keyword evidence="1 5" id="KW-0436">Ligase</keyword>
<evidence type="ECO:0000259" key="4">
    <source>
        <dbReference type="PROSITE" id="PS51733"/>
    </source>
</evidence>
<dbReference type="AlphaFoldDB" id="A0A2M7S7I6"/>
<dbReference type="GO" id="GO:0004077">
    <property type="term" value="F:biotin--[biotin carboxyl-carrier protein] ligase activity"/>
    <property type="evidence" value="ECO:0007669"/>
    <property type="project" value="UniProtKB-EC"/>
</dbReference>
<evidence type="ECO:0000256" key="2">
    <source>
        <dbReference type="ARBA" id="ARBA00023267"/>
    </source>
</evidence>
<dbReference type="Pfam" id="PF02237">
    <property type="entry name" value="BPL_C"/>
    <property type="match status" value="1"/>
</dbReference>
<comment type="caution">
    <text evidence="5">The sequence shown here is derived from an EMBL/GenBank/DDBJ whole genome shotgun (WGS) entry which is preliminary data.</text>
</comment>